<dbReference type="InterPro" id="IPR058007">
    <property type="entry name" value="Gp5.9"/>
</dbReference>
<dbReference type="Pfam" id="PF25708">
    <property type="entry name" value="Phage_T7_Gp5_9"/>
    <property type="match status" value="1"/>
</dbReference>
<accession>A0A6M3XLW7</accession>
<evidence type="ECO:0000313" key="1">
    <source>
        <dbReference type="EMBL" id="QJH98928.1"/>
    </source>
</evidence>
<sequence>MTFEMITISIKKYEALLEDSKKLSFLEMFGVDNWSGYEDAMREMREEEEDEEGEKNENK</sequence>
<organism evidence="1">
    <name type="scientific">viral metagenome</name>
    <dbReference type="NCBI Taxonomy" id="1070528"/>
    <lineage>
        <taxon>unclassified sequences</taxon>
        <taxon>metagenomes</taxon>
        <taxon>organismal metagenomes</taxon>
    </lineage>
</organism>
<protein>
    <submittedName>
        <fullName evidence="1">Uncharacterized protein</fullName>
    </submittedName>
</protein>
<reference evidence="1" key="1">
    <citation type="submission" date="2020-03" db="EMBL/GenBank/DDBJ databases">
        <title>The deep terrestrial virosphere.</title>
        <authorList>
            <person name="Holmfeldt K."/>
            <person name="Nilsson E."/>
            <person name="Simone D."/>
            <person name="Lopez-Fernandez M."/>
            <person name="Wu X."/>
            <person name="de Brujin I."/>
            <person name="Lundin D."/>
            <person name="Andersson A."/>
            <person name="Bertilsson S."/>
            <person name="Dopson M."/>
        </authorList>
    </citation>
    <scope>NUCLEOTIDE SEQUENCE</scope>
    <source>
        <strain evidence="1">TM448B01427</strain>
    </source>
</reference>
<dbReference type="EMBL" id="MT144759">
    <property type="protein sequence ID" value="QJH98928.1"/>
    <property type="molecule type" value="Genomic_DNA"/>
</dbReference>
<proteinExistence type="predicted"/>
<name>A0A6M3XLW7_9ZZZZ</name>
<dbReference type="AlphaFoldDB" id="A0A6M3XLW7"/>
<gene>
    <name evidence="1" type="ORF">TM448B01427_0003</name>
</gene>